<protein>
    <recommendedName>
        <fullName evidence="4">Phospholipase A2 domain-containing protein</fullName>
    </recommendedName>
</protein>
<dbReference type="GO" id="GO:0004623">
    <property type="term" value="F:phospholipase A2 activity"/>
    <property type="evidence" value="ECO:0007669"/>
    <property type="project" value="InterPro"/>
</dbReference>
<feature type="chain" id="PRO_5025328164" description="Phospholipase A2 domain-containing protein" evidence="1">
    <location>
        <begin position="20"/>
        <end position="316"/>
    </location>
</feature>
<dbReference type="InterPro" id="IPR036444">
    <property type="entry name" value="PLipase_A2_dom_sf"/>
</dbReference>
<dbReference type="PANTHER" id="PTHR12824:SF8">
    <property type="entry name" value="GXIVSPLA2, ISOFORM A"/>
    <property type="match status" value="1"/>
</dbReference>
<evidence type="ECO:0000313" key="2">
    <source>
        <dbReference type="EMBL" id="KAF2206261.1"/>
    </source>
</evidence>
<dbReference type="GO" id="GO:0006644">
    <property type="term" value="P:phospholipid metabolic process"/>
    <property type="evidence" value="ECO:0007669"/>
    <property type="project" value="InterPro"/>
</dbReference>
<dbReference type="Pfam" id="PF06951">
    <property type="entry name" value="PLA2G12"/>
    <property type="match status" value="1"/>
</dbReference>
<dbReference type="GO" id="GO:0050482">
    <property type="term" value="P:arachidonate secretion"/>
    <property type="evidence" value="ECO:0007669"/>
    <property type="project" value="InterPro"/>
</dbReference>
<name>A0A6A6F164_9PEZI</name>
<keyword evidence="3" id="KW-1185">Reference proteome</keyword>
<dbReference type="InterPro" id="IPR010711">
    <property type="entry name" value="PLA2G12"/>
</dbReference>
<organism evidence="2 3">
    <name type="scientific">Cercospora zeae-maydis SCOH1-5</name>
    <dbReference type="NCBI Taxonomy" id="717836"/>
    <lineage>
        <taxon>Eukaryota</taxon>
        <taxon>Fungi</taxon>
        <taxon>Dikarya</taxon>
        <taxon>Ascomycota</taxon>
        <taxon>Pezizomycotina</taxon>
        <taxon>Dothideomycetes</taxon>
        <taxon>Dothideomycetidae</taxon>
        <taxon>Mycosphaerellales</taxon>
        <taxon>Mycosphaerellaceae</taxon>
        <taxon>Cercospora</taxon>
    </lineage>
</organism>
<dbReference type="EMBL" id="ML992728">
    <property type="protein sequence ID" value="KAF2206261.1"/>
    <property type="molecule type" value="Genomic_DNA"/>
</dbReference>
<dbReference type="Gene3D" id="1.20.90.10">
    <property type="entry name" value="Phospholipase A2 domain"/>
    <property type="match status" value="1"/>
</dbReference>
<reference evidence="2" key="1">
    <citation type="journal article" date="2020" name="Stud. Mycol.">
        <title>101 Dothideomycetes genomes: a test case for predicting lifestyles and emergence of pathogens.</title>
        <authorList>
            <person name="Haridas S."/>
            <person name="Albert R."/>
            <person name="Binder M."/>
            <person name="Bloem J."/>
            <person name="Labutti K."/>
            <person name="Salamov A."/>
            <person name="Andreopoulos B."/>
            <person name="Baker S."/>
            <person name="Barry K."/>
            <person name="Bills G."/>
            <person name="Bluhm B."/>
            <person name="Cannon C."/>
            <person name="Castanera R."/>
            <person name="Culley D."/>
            <person name="Daum C."/>
            <person name="Ezra D."/>
            <person name="Gonzalez J."/>
            <person name="Henrissat B."/>
            <person name="Kuo A."/>
            <person name="Liang C."/>
            <person name="Lipzen A."/>
            <person name="Lutzoni F."/>
            <person name="Magnuson J."/>
            <person name="Mondo S."/>
            <person name="Nolan M."/>
            <person name="Ohm R."/>
            <person name="Pangilinan J."/>
            <person name="Park H.-J."/>
            <person name="Ramirez L."/>
            <person name="Alfaro M."/>
            <person name="Sun H."/>
            <person name="Tritt A."/>
            <person name="Yoshinaga Y."/>
            <person name="Zwiers L.-H."/>
            <person name="Turgeon B."/>
            <person name="Goodwin S."/>
            <person name="Spatafora J."/>
            <person name="Crous P."/>
            <person name="Grigoriev I."/>
        </authorList>
    </citation>
    <scope>NUCLEOTIDE SEQUENCE</scope>
    <source>
        <strain evidence="2">SCOH1-5</strain>
    </source>
</reference>
<dbReference type="GO" id="GO:0005509">
    <property type="term" value="F:calcium ion binding"/>
    <property type="evidence" value="ECO:0007669"/>
    <property type="project" value="InterPro"/>
</dbReference>
<gene>
    <name evidence="2" type="ORF">CERZMDRAFT_53502</name>
</gene>
<proteinExistence type="predicted"/>
<dbReference type="AlphaFoldDB" id="A0A6A6F164"/>
<sequence>MKLYQLCTLIGLLSPPCIASCIVDPNSTKDLFHIVTSQDLIPLVKHNGRLQLATLVDGAHKGDSPLFYFQKPAEGPKNIYDLVLADEDLAKPQFVAKTNDGSLILSDASTGPWSQNVDGVHILTSIFTVDCHGNIGVANGSMNLSLTAGSSASENDLIVFNFNTDTLHHALRTRSSRMLTKRDEAYRCPSGFCAMTKRDARPISWNGCGSAPWQFKFVPDFDFSDCCDQHDICYDDCNSPSVSYCNNNFHDCMMGKCDQKYPKPLTPVKAGLRAACKELARVYTDVVSGPYGAKYFTEYGMERCTCYPHPDPCPKT</sequence>
<dbReference type="Proteomes" id="UP000799539">
    <property type="component" value="Unassembled WGS sequence"/>
</dbReference>
<dbReference type="SUPFAM" id="SSF48619">
    <property type="entry name" value="Phospholipase A2, PLA2"/>
    <property type="match status" value="1"/>
</dbReference>
<keyword evidence="1" id="KW-0732">Signal</keyword>
<dbReference type="OrthoDB" id="3629107at2759"/>
<evidence type="ECO:0000313" key="3">
    <source>
        <dbReference type="Proteomes" id="UP000799539"/>
    </source>
</evidence>
<feature type="signal peptide" evidence="1">
    <location>
        <begin position="1"/>
        <end position="19"/>
    </location>
</feature>
<evidence type="ECO:0008006" key="4">
    <source>
        <dbReference type="Google" id="ProtNLM"/>
    </source>
</evidence>
<dbReference type="PANTHER" id="PTHR12824">
    <property type="entry name" value="GROUP XII SECRETORY PHOSPHOLIPASE A2 FAMILY MEMBER"/>
    <property type="match status" value="1"/>
</dbReference>
<evidence type="ECO:0000256" key="1">
    <source>
        <dbReference type="SAM" id="SignalP"/>
    </source>
</evidence>
<dbReference type="GO" id="GO:0005576">
    <property type="term" value="C:extracellular region"/>
    <property type="evidence" value="ECO:0007669"/>
    <property type="project" value="InterPro"/>
</dbReference>
<accession>A0A6A6F164</accession>
<dbReference type="GO" id="GO:0016042">
    <property type="term" value="P:lipid catabolic process"/>
    <property type="evidence" value="ECO:0007669"/>
    <property type="project" value="InterPro"/>
</dbReference>